<dbReference type="SMART" id="SM00409">
    <property type="entry name" value="IG"/>
    <property type="match status" value="2"/>
</dbReference>
<protein>
    <recommendedName>
        <fullName evidence="3">Ig-like domain-containing protein</fullName>
    </recommendedName>
</protein>
<dbReference type="InterPro" id="IPR036179">
    <property type="entry name" value="Ig-like_dom_sf"/>
</dbReference>
<dbReference type="Gene3D" id="2.60.40.10">
    <property type="entry name" value="Immunoglobulins"/>
    <property type="match status" value="2"/>
</dbReference>
<dbReference type="GO" id="GO:0005886">
    <property type="term" value="C:plasma membrane"/>
    <property type="evidence" value="ECO:0007669"/>
    <property type="project" value="TreeGrafter"/>
</dbReference>
<dbReference type="PANTHER" id="PTHR23268:SF102">
    <property type="entry name" value="IMMUNOGLOBULIN V-SET DOMAIN-CONTAINING PROTEIN"/>
    <property type="match status" value="1"/>
</dbReference>
<sequence length="207" mass="23363">FLVSFSLGFAVGHQVDQFPSNIVKNQTESAEISCSHSVKDFEHILWFKQSEDKILTFLGYLNRNYPYPDAAFTGKIQLDGDGNSAATLTISNLMANDSAVYFCAARRHSISRQPPSYSGVTQSPEILYVEKGKPATMNCRHNKGLTYIYMYWFRQYQGKSLELIVFKSASSEDFGSFSKTKYSAYKKEAETDLVLIEPFCFGLALVF</sequence>
<name>A0A8B9L5N4_ASTMX</name>
<dbReference type="CDD" id="cd00099">
    <property type="entry name" value="IgV"/>
    <property type="match status" value="2"/>
</dbReference>
<dbReference type="GO" id="GO:0002376">
    <property type="term" value="P:immune system process"/>
    <property type="evidence" value="ECO:0007669"/>
    <property type="project" value="UniProtKB-KW"/>
</dbReference>
<keyword evidence="1" id="KW-0732">Signal</keyword>
<proteinExistence type="predicted"/>
<dbReference type="PROSITE" id="PS50835">
    <property type="entry name" value="IG_LIKE"/>
    <property type="match status" value="1"/>
</dbReference>
<dbReference type="InterPro" id="IPR007110">
    <property type="entry name" value="Ig-like_dom"/>
</dbReference>
<evidence type="ECO:0000313" key="4">
    <source>
        <dbReference type="Ensembl" id="ENSAMXP00005046684.1"/>
    </source>
</evidence>
<dbReference type="SUPFAM" id="SSF48726">
    <property type="entry name" value="Immunoglobulin"/>
    <property type="match status" value="2"/>
</dbReference>
<dbReference type="Ensembl" id="ENSAMXT00005050705.1">
    <property type="protein sequence ID" value="ENSAMXP00005046684.1"/>
    <property type="gene ID" value="ENSAMXG00005021488.1"/>
</dbReference>
<dbReference type="InterPro" id="IPR050413">
    <property type="entry name" value="TCR_beta_variable"/>
</dbReference>
<reference evidence="4" key="1">
    <citation type="submission" date="2025-08" db="UniProtKB">
        <authorList>
            <consortium name="Ensembl"/>
        </authorList>
    </citation>
    <scope>IDENTIFICATION</scope>
</reference>
<keyword evidence="2" id="KW-0391">Immunity</keyword>
<feature type="domain" description="Ig-like" evidence="3">
    <location>
        <begin position="13"/>
        <end position="118"/>
    </location>
</feature>
<dbReference type="InterPro" id="IPR013106">
    <property type="entry name" value="Ig_V-set"/>
</dbReference>
<dbReference type="InterPro" id="IPR013783">
    <property type="entry name" value="Ig-like_fold"/>
</dbReference>
<evidence type="ECO:0000259" key="3">
    <source>
        <dbReference type="PROSITE" id="PS50835"/>
    </source>
</evidence>
<accession>A0A8B9L5N4</accession>
<dbReference type="GO" id="GO:0007166">
    <property type="term" value="P:cell surface receptor signaling pathway"/>
    <property type="evidence" value="ECO:0007669"/>
    <property type="project" value="TreeGrafter"/>
</dbReference>
<evidence type="ECO:0000256" key="1">
    <source>
        <dbReference type="ARBA" id="ARBA00022729"/>
    </source>
</evidence>
<dbReference type="Proteomes" id="UP000694621">
    <property type="component" value="Unplaced"/>
</dbReference>
<dbReference type="InterPro" id="IPR003599">
    <property type="entry name" value="Ig_sub"/>
</dbReference>
<evidence type="ECO:0000313" key="5">
    <source>
        <dbReference type="Proteomes" id="UP000694621"/>
    </source>
</evidence>
<organism evidence="4 5">
    <name type="scientific">Astyanax mexicanus</name>
    <name type="common">Blind cave fish</name>
    <name type="synonym">Astyanax fasciatus mexicanus</name>
    <dbReference type="NCBI Taxonomy" id="7994"/>
    <lineage>
        <taxon>Eukaryota</taxon>
        <taxon>Metazoa</taxon>
        <taxon>Chordata</taxon>
        <taxon>Craniata</taxon>
        <taxon>Vertebrata</taxon>
        <taxon>Euteleostomi</taxon>
        <taxon>Actinopterygii</taxon>
        <taxon>Neopterygii</taxon>
        <taxon>Teleostei</taxon>
        <taxon>Ostariophysi</taxon>
        <taxon>Characiformes</taxon>
        <taxon>Characoidei</taxon>
        <taxon>Acestrorhamphidae</taxon>
        <taxon>Acestrorhamphinae</taxon>
        <taxon>Astyanax</taxon>
    </lineage>
</organism>
<dbReference type="PANTHER" id="PTHR23268">
    <property type="entry name" value="T-CELL RECEPTOR BETA CHAIN"/>
    <property type="match status" value="1"/>
</dbReference>
<dbReference type="AlphaFoldDB" id="A0A8B9L5N4"/>
<evidence type="ECO:0000256" key="2">
    <source>
        <dbReference type="ARBA" id="ARBA00022859"/>
    </source>
</evidence>
<dbReference type="SMART" id="SM00406">
    <property type="entry name" value="IGv"/>
    <property type="match status" value="1"/>
</dbReference>
<dbReference type="Pfam" id="PF07686">
    <property type="entry name" value="V-set"/>
    <property type="match status" value="1"/>
</dbReference>